<evidence type="ECO:0000313" key="2">
    <source>
        <dbReference type="Proteomes" id="UP000242519"/>
    </source>
</evidence>
<reference evidence="1 2" key="1">
    <citation type="submission" date="2017-04" db="EMBL/GenBank/DDBJ databases">
        <title>Draft genome sequence of Marssonina coronaria NL1: causal agent of apple blotch.</title>
        <authorList>
            <person name="Cheng Q."/>
        </authorList>
    </citation>
    <scope>NUCLEOTIDE SEQUENCE [LARGE SCALE GENOMIC DNA]</scope>
    <source>
        <strain evidence="1 2">NL1</strain>
    </source>
</reference>
<protein>
    <submittedName>
        <fullName evidence="1">Uncharacterized protein</fullName>
    </submittedName>
</protein>
<accession>A0A218ZJB2</accession>
<comment type="caution">
    <text evidence="1">The sequence shown here is derived from an EMBL/GenBank/DDBJ whole genome shotgun (WGS) entry which is preliminary data.</text>
</comment>
<dbReference type="InParanoid" id="A0A218ZJB2"/>
<name>A0A218ZJB2_9HELO</name>
<gene>
    <name evidence="1" type="ORF">B2J93_3062</name>
</gene>
<dbReference type="Proteomes" id="UP000242519">
    <property type="component" value="Unassembled WGS sequence"/>
</dbReference>
<keyword evidence="2" id="KW-1185">Reference proteome</keyword>
<dbReference type="OrthoDB" id="1681166at2759"/>
<organism evidence="1 2">
    <name type="scientific">Diplocarpon coronariae</name>
    <dbReference type="NCBI Taxonomy" id="2795749"/>
    <lineage>
        <taxon>Eukaryota</taxon>
        <taxon>Fungi</taxon>
        <taxon>Dikarya</taxon>
        <taxon>Ascomycota</taxon>
        <taxon>Pezizomycotina</taxon>
        <taxon>Leotiomycetes</taxon>
        <taxon>Helotiales</taxon>
        <taxon>Drepanopezizaceae</taxon>
        <taxon>Diplocarpon</taxon>
    </lineage>
</organism>
<dbReference type="EMBL" id="MZNU01000009">
    <property type="protein sequence ID" value="OWP07316.1"/>
    <property type="molecule type" value="Genomic_DNA"/>
</dbReference>
<proteinExistence type="predicted"/>
<evidence type="ECO:0000313" key="1">
    <source>
        <dbReference type="EMBL" id="OWP07316.1"/>
    </source>
</evidence>
<dbReference type="STRING" id="503106.A0A218ZJB2"/>
<sequence>MSAFPAQQTDSNPLQATLPHLAPSEAFDQLSRSFLREIQRDLAPERWVDIQDDVICQYFAIGSDLNRLGTGPNKYTGKGSKMLYGPMVMDARQEISASQVLVDVMKHLEATSQSMNSENRLKPRVDKLLSYWTGACSLKQLNRFCDKAYPPFTEYPDADGANLSDPTVNPQGASFPVKERNLRAMMIRLLHYRGLSFPDATKPAGSIDSKRLVNLLQLYLCARGLLDMELDGVVPLPPGNEDFELNTSDKDHNKMRFLQFSRRRIRDTLLQVADIATRRLDDRPAFLRIQDRLAARASRAAAGLEPLTAEEEDAEEERLFQANLPPESLSAGERLDVNVGLRGVAFLDGLIEEIDCRLSDDPENHLDPLLLDLACREDAFERALAVEHYEDKLISKQVSIIDEQRTAVSKSWSPSWSVEFFNNFNSGSRFGDQHKMVYKTLNDMSLVNRHRRGFRLSRDWVGRRPW</sequence>
<dbReference type="AlphaFoldDB" id="A0A218ZJB2"/>